<feature type="transmembrane region" description="Helical" evidence="5">
    <location>
        <begin position="162"/>
        <end position="182"/>
    </location>
</feature>
<comment type="caution">
    <text evidence="7">The sequence shown here is derived from an EMBL/GenBank/DDBJ whole genome shotgun (WGS) entry which is preliminary data.</text>
</comment>
<feature type="transmembrane region" description="Helical" evidence="5">
    <location>
        <begin position="331"/>
        <end position="350"/>
    </location>
</feature>
<evidence type="ECO:0000256" key="1">
    <source>
        <dbReference type="ARBA" id="ARBA00004651"/>
    </source>
</evidence>
<evidence type="ECO:0000313" key="7">
    <source>
        <dbReference type="EMBL" id="MCO1660356.1"/>
    </source>
</evidence>
<feature type="transmembrane region" description="Helical" evidence="5">
    <location>
        <begin position="194"/>
        <end position="217"/>
    </location>
</feature>
<gene>
    <name evidence="7" type="ORF">KDL28_35385</name>
</gene>
<feature type="transmembrane region" description="Helical" evidence="5">
    <location>
        <begin position="137"/>
        <end position="156"/>
    </location>
</feature>
<feature type="transmembrane region" description="Helical" evidence="5">
    <location>
        <begin position="229"/>
        <end position="246"/>
    </location>
</feature>
<evidence type="ECO:0000256" key="2">
    <source>
        <dbReference type="ARBA" id="ARBA00022692"/>
    </source>
</evidence>
<feature type="transmembrane region" description="Helical" evidence="5">
    <location>
        <begin position="356"/>
        <end position="374"/>
    </location>
</feature>
<dbReference type="Gene3D" id="1.20.1720.10">
    <property type="entry name" value="Multidrug resistance protein D"/>
    <property type="match status" value="1"/>
</dbReference>
<dbReference type="Proteomes" id="UP001165283">
    <property type="component" value="Unassembled WGS sequence"/>
</dbReference>
<reference evidence="7" key="1">
    <citation type="submission" date="2021-04" db="EMBL/GenBank/DDBJ databases">
        <title>Pseudonocardia sp. nov., isolated from sandy soil of mangrove forest.</title>
        <authorList>
            <person name="Zan Z."/>
            <person name="Huang R."/>
            <person name="Liu W."/>
        </authorList>
    </citation>
    <scope>NUCLEOTIDE SEQUENCE</scope>
    <source>
        <strain evidence="7">S2-4</strain>
    </source>
</reference>
<feature type="domain" description="Major facilitator superfamily (MFS) profile" evidence="6">
    <location>
        <begin position="9"/>
        <end position="494"/>
    </location>
</feature>
<evidence type="ECO:0000256" key="5">
    <source>
        <dbReference type="SAM" id="Phobius"/>
    </source>
</evidence>
<evidence type="ECO:0000259" key="6">
    <source>
        <dbReference type="PROSITE" id="PS50850"/>
    </source>
</evidence>
<evidence type="ECO:0000256" key="4">
    <source>
        <dbReference type="ARBA" id="ARBA00023136"/>
    </source>
</evidence>
<feature type="transmembrane region" description="Helical" evidence="5">
    <location>
        <begin position="12"/>
        <end position="32"/>
    </location>
</feature>
<feature type="transmembrane region" description="Helical" evidence="5">
    <location>
        <begin position="44"/>
        <end position="63"/>
    </location>
</feature>
<dbReference type="PANTHER" id="PTHR23501:SF197">
    <property type="entry name" value="COMD"/>
    <property type="match status" value="1"/>
</dbReference>
<proteinExistence type="predicted"/>
<keyword evidence="2 5" id="KW-0812">Transmembrane</keyword>
<evidence type="ECO:0000256" key="3">
    <source>
        <dbReference type="ARBA" id="ARBA00022989"/>
    </source>
</evidence>
<organism evidence="7 8">
    <name type="scientific">Pseudonocardia humida</name>
    <dbReference type="NCBI Taxonomy" id="2800819"/>
    <lineage>
        <taxon>Bacteria</taxon>
        <taxon>Bacillati</taxon>
        <taxon>Actinomycetota</taxon>
        <taxon>Actinomycetes</taxon>
        <taxon>Pseudonocardiales</taxon>
        <taxon>Pseudonocardiaceae</taxon>
        <taxon>Pseudonocardia</taxon>
    </lineage>
</organism>
<dbReference type="CDD" id="cd17502">
    <property type="entry name" value="MFS_Azr1_MDR_like"/>
    <property type="match status" value="1"/>
</dbReference>
<dbReference type="InterPro" id="IPR036259">
    <property type="entry name" value="MFS_trans_sf"/>
</dbReference>
<sequence>MTHRQTLEALSGMLLAMFTAFLSSTIVSNALPTIIVDLDGTQNQYTWIVTATLLASTATTPIWGKLSDLVSKKLLVQLAIGIFTIGSIGAGFAHSVEVLIAWRVLQGLGLGGLQALIMIVVAAMISPRERGRYTGPIAGVMSVAPVAGPLIGGLIVDTDWLGWRWCFWVGAPLAVVSLVLVQRTLNLPVVKRPVHIDYLGAALIAGGVSDLLIWITLGGNRFAWGSPTSLWLAALGVALLAAAVVVESRVKEPIIPLRLFRDRTTTLATIGSISVGVALFGSAVFLGQYFQIARGYTPTAAGLLTLPMIIGSTLSSIASGQLITRFGRWKGFLVAGSVLMVVGFGLLATTDHDTDMVLIGAYLLLLGVGMGMTMQNTVLAVQNSVAVRDLGAATSTVTFFRSLGGTAGVSVLGAVLATHVADLIARGLATAGIPVPGDAAAGGVGIGSLDRLPAPVAEIVRSSYGDATALVFLIAAVLSVVTVVTVALIREVPLRTGVGDEPPAGARTAAR</sequence>
<feature type="transmembrane region" description="Helical" evidence="5">
    <location>
        <begin position="296"/>
        <end position="319"/>
    </location>
</feature>
<dbReference type="PANTHER" id="PTHR23501">
    <property type="entry name" value="MAJOR FACILITATOR SUPERFAMILY"/>
    <property type="match status" value="1"/>
</dbReference>
<feature type="transmembrane region" description="Helical" evidence="5">
    <location>
        <begin position="75"/>
        <end position="94"/>
    </location>
</feature>
<keyword evidence="4 5" id="KW-0472">Membrane</keyword>
<dbReference type="Pfam" id="PF07690">
    <property type="entry name" value="MFS_1"/>
    <property type="match status" value="1"/>
</dbReference>
<name>A0ABT1ABL4_9PSEU</name>
<keyword evidence="8" id="KW-1185">Reference proteome</keyword>
<dbReference type="PROSITE" id="PS50850">
    <property type="entry name" value="MFS"/>
    <property type="match status" value="1"/>
</dbReference>
<dbReference type="Gene3D" id="1.20.1250.20">
    <property type="entry name" value="MFS general substrate transporter like domains"/>
    <property type="match status" value="1"/>
</dbReference>
<evidence type="ECO:0000313" key="8">
    <source>
        <dbReference type="Proteomes" id="UP001165283"/>
    </source>
</evidence>
<keyword evidence="3 5" id="KW-1133">Transmembrane helix</keyword>
<feature type="transmembrane region" description="Helical" evidence="5">
    <location>
        <begin position="469"/>
        <end position="489"/>
    </location>
</feature>
<dbReference type="EMBL" id="JAGSOV010000082">
    <property type="protein sequence ID" value="MCO1660356.1"/>
    <property type="molecule type" value="Genomic_DNA"/>
</dbReference>
<accession>A0ABT1ABL4</accession>
<dbReference type="InterPro" id="IPR020846">
    <property type="entry name" value="MFS_dom"/>
</dbReference>
<feature type="transmembrane region" description="Helical" evidence="5">
    <location>
        <begin position="100"/>
        <end position="125"/>
    </location>
</feature>
<dbReference type="InterPro" id="IPR011701">
    <property type="entry name" value="MFS"/>
</dbReference>
<dbReference type="SUPFAM" id="SSF103473">
    <property type="entry name" value="MFS general substrate transporter"/>
    <property type="match status" value="1"/>
</dbReference>
<feature type="transmembrane region" description="Helical" evidence="5">
    <location>
        <begin position="267"/>
        <end position="290"/>
    </location>
</feature>
<protein>
    <submittedName>
        <fullName evidence="7">MFS transporter</fullName>
    </submittedName>
</protein>
<comment type="subcellular location">
    <subcellularLocation>
        <location evidence="1">Cell membrane</location>
        <topology evidence="1">Multi-pass membrane protein</topology>
    </subcellularLocation>
</comment>